<name>A0ABV8MQC0_9NEIS</name>
<comment type="caution">
    <text evidence="3">The sequence shown here is derived from an EMBL/GenBank/DDBJ whole genome shotgun (WGS) entry which is preliminary data.</text>
</comment>
<dbReference type="InterPro" id="IPR003325">
    <property type="entry name" value="TerD"/>
</dbReference>
<keyword evidence="4" id="KW-1185">Reference proteome</keyword>
<dbReference type="InterPro" id="IPR051324">
    <property type="entry name" value="Stress/Tellurium_Resist"/>
</dbReference>
<dbReference type="PANTHER" id="PTHR32097:SF17">
    <property type="entry name" value="CAMP-BINDING PROTEIN 1-RELATED"/>
    <property type="match status" value="1"/>
</dbReference>
<dbReference type="CDD" id="cd06974">
    <property type="entry name" value="TerD_like"/>
    <property type="match status" value="1"/>
</dbReference>
<sequence>MINLDKGGRINLAKNNPGLTKIKVGLGWDAKSFDTGSSFDIDASVFVLGQGKLLSDGHFVFYNNLQTPEGAVRHSGDNRDGAAQGDDETIHIDLAALPPNADEISFVVTIHDADARRQNFGQVRNSAIRLYDANNGSIIGQYKLEEEYSTETALQFGSVKKNDAGEWSFVAVGAGYRRGLVDFVRAYGGNV</sequence>
<evidence type="ECO:0000313" key="3">
    <source>
        <dbReference type="EMBL" id="MFC4159395.1"/>
    </source>
</evidence>
<dbReference type="Gene3D" id="2.60.60.30">
    <property type="entry name" value="sav2460 like domains"/>
    <property type="match status" value="1"/>
</dbReference>
<gene>
    <name evidence="3" type="ORF">ACFOW7_08525</name>
</gene>
<keyword evidence="1" id="KW-0778">Tellurium resistance</keyword>
<proteinExistence type="predicted"/>
<feature type="domain" description="TerD" evidence="2">
    <location>
        <begin position="2"/>
        <end position="187"/>
    </location>
</feature>
<evidence type="ECO:0000313" key="4">
    <source>
        <dbReference type="Proteomes" id="UP001595791"/>
    </source>
</evidence>
<reference evidence="4" key="1">
    <citation type="journal article" date="2019" name="Int. J. Syst. Evol. Microbiol.">
        <title>The Global Catalogue of Microorganisms (GCM) 10K type strain sequencing project: providing services to taxonomists for standard genome sequencing and annotation.</title>
        <authorList>
            <consortium name="The Broad Institute Genomics Platform"/>
            <consortium name="The Broad Institute Genome Sequencing Center for Infectious Disease"/>
            <person name="Wu L."/>
            <person name="Ma J."/>
        </authorList>
    </citation>
    <scope>NUCLEOTIDE SEQUENCE [LARGE SCALE GENOMIC DNA]</scope>
    <source>
        <strain evidence="4">LMG 29894</strain>
    </source>
</reference>
<evidence type="ECO:0000259" key="2">
    <source>
        <dbReference type="Pfam" id="PF02342"/>
    </source>
</evidence>
<evidence type="ECO:0000256" key="1">
    <source>
        <dbReference type="ARBA" id="ARBA00022686"/>
    </source>
</evidence>
<dbReference type="Pfam" id="PF02342">
    <property type="entry name" value="TerD"/>
    <property type="match status" value="1"/>
</dbReference>
<dbReference type="Proteomes" id="UP001595791">
    <property type="component" value="Unassembled WGS sequence"/>
</dbReference>
<dbReference type="RefSeq" id="WP_378163102.1">
    <property type="nucleotide sequence ID" value="NZ_JBHSBU010000001.1"/>
</dbReference>
<accession>A0ABV8MQC0</accession>
<dbReference type="EMBL" id="JBHSBU010000001">
    <property type="protein sequence ID" value="MFC4159395.1"/>
    <property type="molecule type" value="Genomic_DNA"/>
</dbReference>
<protein>
    <submittedName>
        <fullName evidence="3">TerD family protein</fullName>
    </submittedName>
</protein>
<organism evidence="3 4">
    <name type="scientific">Chitinimonas lacunae</name>
    <dbReference type="NCBI Taxonomy" id="1963018"/>
    <lineage>
        <taxon>Bacteria</taxon>
        <taxon>Pseudomonadati</taxon>
        <taxon>Pseudomonadota</taxon>
        <taxon>Betaproteobacteria</taxon>
        <taxon>Neisseriales</taxon>
        <taxon>Chitinibacteraceae</taxon>
        <taxon>Chitinimonas</taxon>
    </lineage>
</organism>
<dbReference type="PANTHER" id="PTHR32097">
    <property type="entry name" value="CAMP-BINDING PROTEIN 1-RELATED"/>
    <property type="match status" value="1"/>
</dbReference>